<dbReference type="PANTHER" id="PTHR42801:SF4">
    <property type="entry name" value="AHPC_TSA FAMILY PROTEIN"/>
    <property type="match status" value="1"/>
</dbReference>
<proteinExistence type="inferred from homology"/>
<dbReference type="Proteomes" id="UP000294678">
    <property type="component" value="Unassembled WGS sequence"/>
</dbReference>
<dbReference type="FunFam" id="3.40.30.10:FF:000007">
    <property type="entry name" value="Thioredoxin-dependent thiol peroxidase"/>
    <property type="match status" value="1"/>
</dbReference>
<sequence length="151" mass="17793">MEKAKDFKLLNQNGETRKLSDYKGKWIVLYFYPRDNTPGCTLEAKDFTSLKSEFEKEEAIIIGISKDSVKKHKNFVEKHDLKIELLSDEDLKVLKDYGVWQLKKIYGKESYGIVRSTFLINPEFEIVFKWEKVKTKGHAETVLEKLKELKR</sequence>
<comment type="function">
    <text evidence="1">Thiol-specific peroxidase that catalyzes the reduction of hydrogen peroxide and organic hydroperoxides to water and alcohols, respectively. Plays a role in cell protection against oxidative stress by detoxifying peroxides and as sensor of hydrogen peroxide-mediated signaling events.</text>
</comment>
<dbReference type="GO" id="GO:0005737">
    <property type="term" value="C:cytoplasm"/>
    <property type="evidence" value="ECO:0007669"/>
    <property type="project" value="TreeGrafter"/>
</dbReference>
<evidence type="ECO:0000256" key="3">
    <source>
        <dbReference type="ARBA" id="ARBA00013017"/>
    </source>
</evidence>
<evidence type="ECO:0000256" key="7">
    <source>
        <dbReference type="ARBA" id="ARBA00023157"/>
    </source>
</evidence>
<evidence type="ECO:0000256" key="11">
    <source>
        <dbReference type="ARBA" id="ARBA00049091"/>
    </source>
</evidence>
<comment type="subunit">
    <text evidence="2">Monomer.</text>
</comment>
<evidence type="ECO:0000259" key="13">
    <source>
        <dbReference type="PROSITE" id="PS51352"/>
    </source>
</evidence>
<dbReference type="Pfam" id="PF00578">
    <property type="entry name" value="AhpC-TSA"/>
    <property type="match status" value="1"/>
</dbReference>
<dbReference type="PIRSF" id="PIRSF000239">
    <property type="entry name" value="AHPC"/>
    <property type="match status" value="1"/>
</dbReference>
<comment type="catalytic activity">
    <reaction evidence="11">
        <text>a hydroperoxide + [thioredoxin]-dithiol = an alcohol + [thioredoxin]-disulfide + H2O</text>
        <dbReference type="Rhea" id="RHEA:62620"/>
        <dbReference type="Rhea" id="RHEA-COMP:10698"/>
        <dbReference type="Rhea" id="RHEA-COMP:10700"/>
        <dbReference type="ChEBI" id="CHEBI:15377"/>
        <dbReference type="ChEBI" id="CHEBI:29950"/>
        <dbReference type="ChEBI" id="CHEBI:30879"/>
        <dbReference type="ChEBI" id="CHEBI:35924"/>
        <dbReference type="ChEBI" id="CHEBI:50058"/>
        <dbReference type="EC" id="1.11.1.24"/>
    </reaction>
</comment>
<dbReference type="GO" id="GO:0034599">
    <property type="term" value="P:cellular response to oxidative stress"/>
    <property type="evidence" value="ECO:0007669"/>
    <property type="project" value="TreeGrafter"/>
</dbReference>
<keyword evidence="15" id="KW-1185">Reference proteome</keyword>
<evidence type="ECO:0000256" key="8">
    <source>
        <dbReference type="ARBA" id="ARBA00023284"/>
    </source>
</evidence>
<dbReference type="GO" id="GO:0045454">
    <property type="term" value="P:cell redox homeostasis"/>
    <property type="evidence" value="ECO:0007669"/>
    <property type="project" value="TreeGrafter"/>
</dbReference>
<evidence type="ECO:0000256" key="12">
    <source>
        <dbReference type="PIRSR" id="PIRSR000239-1"/>
    </source>
</evidence>
<evidence type="ECO:0000256" key="4">
    <source>
        <dbReference type="ARBA" id="ARBA00022559"/>
    </source>
</evidence>
<reference evidence="14 15" key="1">
    <citation type="submission" date="2019-03" db="EMBL/GenBank/DDBJ databases">
        <title>Genomic Encyclopedia of Type Strains, Phase IV (KMG-IV): sequencing the most valuable type-strain genomes for metagenomic binning, comparative biology and taxonomic classification.</title>
        <authorList>
            <person name="Goeker M."/>
        </authorList>
    </citation>
    <scope>NUCLEOTIDE SEQUENCE [LARGE SCALE GENOMIC DNA]</scope>
    <source>
        <strain evidence="14 15">DSM 100055</strain>
    </source>
</reference>
<accession>A0AA46E0A7</accession>
<evidence type="ECO:0000256" key="6">
    <source>
        <dbReference type="ARBA" id="ARBA00023002"/>
    </source>
</evidence>
<evidence type="ECO:0000313" key="14">
    <source>
        <dbReference type="EMBL" id="TDT71956.1"/>
    </source>
</evidence>
<dbReference type="EC" id="1.11.1.24" evidence="3"/>
<feature type="domain" description="Thioredoxin" evidence="13">
    <location>
        <begin position="1"/>
        <end position="151"/>
    </location>
</feature>
<keyword evidence="5" id="KW-0049">Antioxidant</keyword>
<dbReference type="SUPFAM" id="SSF52833">
    <property type="entry name" value="Thioredoxin-like"/>
    <property type="match status" value="1"/>
</dbReference>
<evidence type="ECO:0000256" key="10">
    <source>
        <dbReference type="ARBA" id="ARBA00038489"/>
    </source>
</evidence>
<dbReference type="GO" id="GO:0008379">
    <property type="term" value="F:thioredoxin peroxidase activity"/>
    <property type="evidence" value="ECO:0007669"/>
    <property type="project" value="TreeGrafter"/>
</dbReference>
<dbReference type="InterPro" id="IPR000866">
    <property type="entry name" value="AhpC/TSA"/>
</dbReference>
<dbReference type="CDD" id="cd03017">
    <property type="entry name" value="PRX_BCP"/>
    <property type="match status" value="1"/>
</dbReference>
<gene>
    <name evidence="14" type="ORF">EV215_0648</name>
</gene>
<protein>
    <recommendedName>
        <fullName evidence="3">thioredoxin-dependent peroxiredoxin</fullName>
        <ecNumber evidence="3">1.11.1.24</ecNumber>
    </recommendedName>
    <alternativeName>
        <fullName evidence="9">Thioredoxin peroxidase</fullName>
    </alternativeName>
</protein>
<dbReference type="InterPro" id="IPR024706">
    <property type="entry name" value="Peroxiredoxin_AhpC-typ"/>
</dbReference>
<dbReference type="PROSITE" id="PS51352">
    <property type="entry name" value="THIOREDOXIN_2"/>
    <property type="match status" value="1"/>
</dbReference>
<dbReference type="Gene3D" id="3.40.30.10">
    <property type="entry name" value="Glutaredoxin"/>
    <property type="match status" value="1"/>
</dbReference>
<dbReference type="PANTHER" id="PTHR42801">
    <property type="entry name" value="THIOREDOXIN-DEPENDENT PEROXIDE REDUCTASE"/>
    <property type="match status" value="1"/>
</dbReference>
<organism evidence="14 15">
    <name type="scientific">Hypnocyclicus thermotrophus</name>
    <dbReference type="NCBI Taxonomy" id="1627895"/>
    <lineage>
        <taxon>Bacteria</taxon>
        <taxon>Fusobacteriati</taxon>
        <taxon>Fusobacteriota</taxon>
        <taxon>Fusobacteriia</taxon>
        <taxon>Fusobacteriales</taxon>
        <taxon>Fusobacteriaceae</taxon>
        <taxon>Hypnocyclicus</taxon>
    </lineage>
</organism>
<dbReference type="RefSeq" id="WP_134112544.1">
    <property type="nucleotide sequence ID" value="NZ_SOBG01000002.1"/>
</dbReference>
<keyword evidence="4" id="KW-0575">Peroxidase</keyword>
<dbReference type="InterPro" id="IPR013766">
    <property type="entry name" value="Thioredoxin_domain"/>
</dbReference>
<dbReference type="InterPro" id="IPR050924">
    <property type="entry name" value="Peroxiredoxin_BCP/PrxQ"/>
</dbReference>
<evidence type="ECO:0000256" key="1">
    <source>
        <dbReference type="ARBA" id="ARBA00003330"/>
    </source>
</evidence>
<name>A0AA46E0A7_9FUSO</name>
<dbReference type="AlphaFoldDB" id="A0AA46E0A7"/>
<dbReference type="InterPro" id="IPR036249">
    <property type="entry name" value="Thioredoxin-like_sf"/>
</dbReference>
<evidence type="ECO:0000256" key="9">
    <source>
        <dbReference type="ARBA" id="ARBA00032824"/>
    </source>
</evidence>
<comment type="similarity">
    <text evidence="10">Belongs to the peroxiredoxin family. BCP/PrxQ subfamily.</text>
</comment>
<evidence type="ECO:0000256" key="2">
    <source>
        <dbReference type="ARBA" id="ARBA00011245"/>
    </source>
</evidence>
<evidence type="ECO:0000256" key="5">
    <source>
        <dbReference type="ARBA" id="ARBA00022862"/>
    </source>
</evidence>
<feature type="active site" description="Cysteine sulfenic acid (-SOH) intermediate; for peroxidase activity" evidence="12">
    <location>
        <position position="40"/>
    </location>
</feature>
<keyword evidence="6" id="KW-0560">Oxidoreductase</keyword>
<evidence type="ECO:0000313" key="15">
    <source>
        <dbReference type="Proteomes" id="UP000294678"/>
    </source>
</evidence>
<keyword evidence="7" id="KW-1015">Disulfide bond</keyword>
<dbReference type="EMBL" id="SOBG01000002">
    <property type="protein sequence ID" value="TDT71956.1"/>
    <property type="molecule type" value="Genomic_DNA"/>
</dbReference>
<comment type="caution">
    <text evidence="14">The sequence shown here is derived from an EMBL/GenBank/DDBJ whole genome shotgun (WGS) entry which is preliminary data.</text>
</comment>
<keyword evidence="8" id="KW-0676">Redox-active center</keyword>